<accession>A0A5N6VBA7</accession>
<protein>
    <submittedName>
        <fullName evidence="1">Uncharacterized protein</fullName>
    </submittedName>
</protein>
<proteinExistence type="predicted"/>
<evidence type="ECO:0000313" key="2">
    <source>
        <dbReference type="Proteomes" id="UP000326950"/>
    </source>
</evidence>
<organism evidence="1 2">
    <name type="scientific">Aspergillus tamarii</name>
    <dbReference type="NCBI Taxonomy" id="41984"/>
    <lineage>
        <taxon>Eukaryota</taxon>
        <taxon>Fungi</taxon>
        <taxon>Dikarya</taxon>
        <taxon>Ascomycota</taxon>
        <taxon>Pezizomycotina</taxon>
        <taxon>Eurotiomycetes</taxon>
        <taxon>Eurotiomycetidae</taxon>
        <taxon>Eurotiales</taxon>
        <taxon>Aspergillaceae</taxon>
        <taxon>Aspergillus</taxon>
        <taxon>Aspergillus subgen. Circumdati</taxon>
    </lineage>
</organism>
<dbReference type="Proteomes" id="UP000326950">
    <property type="component" value="Unassembled WGS sequence"/>
</dbReference>
<gene>
    <name evidence="1" type="ORF">BDV40DRAFT_251811</name>
</gene>
<dbReference type="AlphaFoldDB" id="A0A5N6VBA7"/>
<evidence type="ECO:0000313" key="1">
    <source>
        <dbReference type="EMBL" id="KAE8168306.1"/>
    </source>
</evidence>
<name>A0A5N6VBA7_ASPTM</name>
<dbReference type="EMBL" id="ML738586">
    <property type="protein sequence ID" value="KAE8168306.1"/>
    <property type="molecule type" value="Genomic_DNA"/>
</dbReference>
<keyword evidence="2" id="KW-1185">Reference proteome</keyword>
<reference evidence="1 2" key="1">
    <citation type="submission" date="2019-04" db="EMBL/GenBank/DDBJ databases">
        <title>Friends and foes A comparative genomics study of 23 Aspergillus species from section Flavi.</title>
        <authorList>
            <consortium name="DOE Joint Genome Institute"/>
            <person name="Kjaerbolling I."/>
            <person name="Vesth T."/>
            <person name="Frisvad J.C."/>
            <person name="Nybo J.L."/>
            <person name="Theobald S."/>
            <person name="Kildgaard S."/>
            <person name="Isbrandt T."/>
            <person name="Kuo A."/>
            <person name="Sato A."/>
            <person name="Lyhne E.K."/>
            <person name="Kogle M.E."/>
            <person name="Wiebenga A."/>
            <person name="Kun R.S."/>
            <person name="Lubbers R.J."/>
            <person name="Makela M.R."/>
            <person name="Barry K."/>
            <person name="Chovatia M."/>
            <person name="Clum A."/>
            <person name="Daum C."/>
            <person name="Haridas S."/>
            <person name="He G."/>
            <person name="LaButti K."/>
            <person name="Lipzen A."/>
            <person name="Mondo S."/>
            <person name="Riley R."/>
            <person name="Salamov A."/>
            <person name="Simmons B.A."/>
            <person name="Magnuson J.K."/>
            <person name="Henrissat B."/>
            <person name="Mortensen U.H."/>
            <person name="Larsen T.O."/>
            <person name="Devries R.P."/>
            <person name="Grigoriev I.V."/>
            <person name="Machida M."/>
            <person name="Baker S.E."/>
            <person name="Andersen M.R."/>
        </authorList>
    </citation>
    <scope>NUCLEOTIDE SEQUENCE [LARGE SCALE GENOMIC DNA]</scope>
    <source>
        <strain evidence="1 2">CBS 117626</strain>
    </source>
</reference>
<sequence length="86" mass="9727">MDTNLKCILSNSTTYIVKLTIVLGRVPAMMVSERAILDSLVYVSCSLDYFIILYSGSDFIFNVFGLIVKLNQVDTMAPNILRNWSR</sequence>